<comment type="caution">
    <text evidence="2">The sequence shown here is derived from an EMBL/GenBank/DDBJ whole genome shotgun (WGS) entry which is preliminary data.</text>
</comment>
<reference evidence="3" key="1">
    <citation type="submission" date="2015-07" db="EMBL/GenBank/DDBJ databases">
        <authorList>
            <person name="Teixeira M.M."/>
            <person name="Souza R.C."/>
            <person name="Almeida L.G."/>
            <person name="Vicente V.A."/>
            <person name="de Hoog S."/>
            <person name="Bocca A.L."/>
            <person name="de Almeida S.R."/>
            <person name="Vasconcelos A.T."/>
            <person name="Felipe M.S."/>
        </authorList>
    </citation>
    <scope>NUCLEOTIDE SEQUENCE [LARGE SCALE GENOMIC DNA]</scope>
    <source>
        <strain evidence="3">KSF</strain>
    </source>
</reference>
<organism evidence="2 3">
    <name type="scientific">Cladophialophora carrionii</name>
    <dbReference type="NCBI Taxonomy" id="86049"/>
    <lineage>
        <taxon>Eukaryota</taxon>
        <taxon>Fungi</taxon>
        <taxon>Dikarya</taxon>
        <taxon>Ascomycota</taxon>
        <taxon>Pezizomycotina</taxon>
        <taxon>Eurotiomycetes</taxon>
        <taxon>Chaetothyriomycetidae</taxon>
        <taxon>Chaetothyriales</taxon>
        <taxon>Herpotrichiellaceae</taxon>
        <taxon>Cladophialophora</taxon>
    </lineage>
</organism>
<proteinExistence type="predicted"/>
<evidence type="ECO:0000313" key="2">
    <source>
        <dbReference type="EMBL" id="OCT52815.1"/>
    </source>
</evidence>
<gene>
    <name evidence="2" type="ORF">CLCR_10718</name>
</gene>
<feature type="region of interest" description="Disordered" evidence="1">
    <location>
        <begin position="1"/>
        <end position="30"/>
    </location>
</feature>
<evidence type="ECO:0000313" key="3">
    <source>
        <dbReference type="Proteomes" id="UP000094526"/>
    </source>
</evidence>
<protein>
    <submittedName>
        <fullName evidence="2">Uncharacterized protein</fullName>
    </submittedName>
</protein>
<evidence type="ECO:0000256" key="1">
    <source>
        <dbReference type="SAM" id="MobiDB-lite"/>
    </source>
</evidence>
<accession>A0A1C1CWI4</accession>
<dbReference type="EMBL" id="LGRB01000008">
    <property type="protein sequence ID" value="OCT52815.1"/>
    <property type="molecule type" value="Genomic_DNA"/>
</dbReference>
<dbReference type="VEuPathDB" id="FungiDB:G647_04160"/>
<feature type="compositionally biased region" description="Low complexity" evidence="1">
    <location>
        <begin position="142"/>
        <end position="174"/>
    </location>
</feature>
<dbReference type="Proteomes" id="UP000094526">
    <property type="component" value="Unassembled WGS sequence"/>
</dbReference>
<dbReference type="OrthoDB" id="4160704at2759"/>
<dbReference type="VEuPathDB" id="FungiDB:CLCR_10718"/>
<dbReference type="AlphaFoldDB" id="A0A1C1CWI4"/>
<name>A0A1C1CWI4_9EURO</name>
<feature type="compositionally biased region" description="Pro residues" evidence="1">
    <location>
        <begin position="186"/>
        <end position="204"/>
    </location>
</feature>
<feature type="region of interest" description="Disordered" evidence="1">
    <location>
        <begin position="66"/>
        <end position="224"/>
    </location>
</feature>
<sequence>MPTILTPQGWVKVAPPPPPRKKQPVSNPKAALRGPLAYLACQPQAPTLNVGGGNVSKGKAPFPYDLSASPEALKRQSQASRTVSAPVMHGALRPNGEDENEYEYEIRNVRPEIETRLPPPPGSMPKSRSRSSRHHHDDDGRSVASSGSNLSSPSSASSKSSAASSRSSAPSVKSYTRHRPVEARPPSHPHPHPQPQPQPQPPAGPRDYFYPAPRYEHPFAPSPTPQIVHVPMPMGMSNGRSLSYSWYNATTPLNIK</sequence>
<keyword evidence="3" id="KW-1185">Reference proteome</keyword>
<feature type="compositionally biased region" description="Basic and acidic residues" evidence="1">
    <location>
        <begin position="104"/>
        <end position="115"/>
    </location>
</feature>